<name>A0A1V4AV38_9BACT</name>
<dbReference type="InterPro" id="IPR029063">
    <property type="entry name" value="SAM-dependent_MTases_sf"/>
</dbReference>
<comment type="caution">
    <text evidence="2">The sequence shown here is derived from an EMBL/GenBank/DDBJ whole genome shotgun (WGS) entry which is preliminary data.</text>
</comment>
<protein>
    <recommendedName>
        <fullName evidence="1">Methyltransferase type 11 domain-containing protein</fullName>
    </recommendedName>
</protein>
<reference evidence="2 3" key="1">
    <citation type="journal article" date="2017" name="Water Res.">
        <title>Discovery and metagenomic analysis of an anammox bacterial enrichment related to Candidatus "Brocadia caroliniensis" in a full-scale glycerol-fed nitritation-denitritation separate centrate treatment process.</title>
        <authorList>
            <person name="Park H."/>
            <person name="Brotto A.C."/>
            <person name="van Loosdrecht M.C."/>
            <person name="Chandran K."/>
        </authorList>
    </citation>
    <scope>NUCLEOTIDE SEQUENCE [LARGE SCALE GENOMIC DNA]</scope>
    <source>
        <strain evidence="2">26THWARD</strain>
    </source>
</reference>
<dbReference type="AlphaFoldDB" id="A0A1V4AV38"/>
<dbReference type="Proteomes" id="UP000189681">
    <property type="component" value="Unassembled WGS sequence"/>
</dbReference>
<dbReference type="PANTHER" id="PTHR43861:SF1">
    <property type="entry name" value="TRANS-ACONITATE 2-METHYLTRANSFERASE"/>
    <property type="match status" value="1"/>
</dbReference>
<dbReference type="GO" id="GO:0008757">
    <property type="term" value="F:S-adenosylmethionine-dependent methyltransferase activity"/>
    <property type="evidence" value="ECO:0007669"/>
    <property type="project" value="InterPro"/>
</dbReference>
<organism evidence="2 3">
    <name type="scientific">Candidatus Brocadia carolinensis</name>
    <dbReference type="NCBI Taxonomy" id="1004156"/>
    <lineage>
        <taxon>Bacteria</taxon>
        <taxon>Pseudomonadati</taxon>
        <taxon>Planctomycetota</taxon>
        <taxon>Candidatus Brocadiia</taxon>
        <taxon>Candidatus Brocadiales</taxon>
        <taxon>Candidatus Brocadiaceae</taxon>
        <taxon>Candidatus Brocadia</taxon>
    </lineage>
</organism>
<dbReference type="CDD" id="cd02440">
    <property type="entry name" value="AdoMet_MTases"/>
    <property type="match status" value="1"/>
</dbReference>
<dbReference type="STRING" id="1004156.AYP45_06085"/>
<dbReference type="SUPFAM" id="SSF53335">
    <property type="entry name" value="S-adenosyl-L-methionine-dependent methyltransferases"/>
    <property type="match status" value="2"/>
</dbReference>
<dbReference type="InterPro" id="IPR013216">
    <property type="entry name" value="Methyltransf_11"/>
</dbReference>
<gene>
    <name evidence="2" type="ORF">AYP45_06085</name>
</gene>
<dbReference type="EMBL" id="AYTS01000053">
    <property type="protein sequence ID" value="OOP56987.1"/>
    <property type="molecule type" value="Genomic_DNA"/>
</dbReference>
<evidence type="ECO:0000259" key="1">
    <source>
        <dbReference type="Pfam" id="PF08241"/>
    </source>
</evidence>
<dbReference type="Pfam" id="PF08241">
    <property type="entry name" value="Methyltransf_11"/>
    <property type="match status" value="1"/>
</dbReference>
<dbReference type="Gene3D" id="3.40.50.150">
    <property type="entry name" value="Vaccinia Virus protein VP39"/>
    <property type="match status" value="2"/>
</dbReference>
<sequence length="486" mass="55634">MADSDQDLKMYQDKRIYFECIKTPETRRLFHEGFSQNTPDEKTTDTSVCPLPRNEAKTLDPGINILDQLRLTGVWTAGRPLKLHLGCGEQHLDGYINIDYPPDEHEVMQVKADVYANVTELDFPAGSIHEVRLHHVFEHFNRVTALTMLIKWQNWLEIGGKLHIETPDLIGSAKTLLGEYSWKTKMGVVRHIAGDQSSRWAYHVDHWFPERFEHTLSNLGFRVVQTQATSWPHEPFLSNVTVIAVKSQNVSLAEQLKSADELLWESTVAPTEQPTYEVWKQQIRALLSDKSEMVSARLPQHVDPQLEQIAHVFQQSGPEQPIQEIHDFNQRERDRWVRMKASTIPVGSRVLDIGAGTCPYRSLFAHCDYKTHDFKRYTGEKLGGTTEYGKIDYESDICAIPVNDNSFDVIVCTEVLEHTPEPIEALREMSRILKDGGRLFLTAPLGSGLHQLPYHYYGGYTPEWYKHFCSKFGLYVSEISSNGGFF</sequence>
<proteinExistence type="predicted"/>
<evidence type="ECO:0000313" key="2">
    <source>
        <dbReference type="EMBL" id="OOP56987.1"/>
    </source>
</evidence>
<dbReference type="PANTHER" id="PTHR43861">
    <property type="entry name" value="TRANS-ACONITATE 2-METHYLTRANSFERASE-RELATED"/>
    <property type="match status" value="1"/>
</dbReference>
<accession>A0A1V4AV38</accession>
<feature type="domain" description="Methyltransferase type 11" evidence="1">
    <location>
        <begin position="351"/>
        <end position="441"/>
    </location>
</feature>
<evidence type="ECO:0000313" key="3">
    <source>
        <dbReference type="Proteomes" id="UP000189681"/>
    </source>
</evidence>